<dbReference type="PROSITE" id="PS50082">
    <property type="entry name" value="WD_REPEATS_2"/>
    <property type="match status" value="2"/>
</dbReference>
<dbReference type="SUPFAM" id="SSF50978">
    <property type="entry name" value="WD40 repeat-like"/>
    <property type="match status" value="1"/>
</dbReference>
<sequence>MYITTLLSRETSITNNSMASVSPSYSSISGLSGVHDRSDLESIRVLVFSVNQYIFELIANAETWNCLKLKCNSRLNIQKQEFFEFSEQAVLSNLYWGIDSIEAAFQAKWPEEKTSRLSNSEKMLQVPALLDEHGVTAGISNDYLISCSYFYLSVVKSLQADQWQAALHFLQAVLVSPTHVRTEFVPELCEILFPPSVSCDISEMNGRKQLQYVSVKNSGGNDINKLMVQMARRYKHWLMYYQVMLCEKTTHSQSGCKSILSPAFESEYLMNKHEISTITESSKLNDHGNSLRTYCKYEKVNPLEPQEDAIHGMTDGSKASSTVQENHVCTKAIKELDQISRLQPQNSVLDRNSGTKYLKDMLKESQSDTATSVDSWGIDFEEENDLEATMEETESLKDSTKLNENDHGQATCDQQLDPPCYISGPECTEIMLLQTSGHPIEGEVSKANIRNYHSGRLLRTISDLSFPVLEVGEKGEKTFCYLEDVKMLSLQPHEVQLFEHIAPTSLQSRRVAQMNQEGTAVRKKQNSCRREEYNEVCTLSRKDSKSELLKIIENALSKLCFSDALGKSVDDYAIEITAIFNMLNTKKGVKYSMLKDVILDQLVTAISTSKKEMVMRTSVFTLASIVSANCSVIDYIKKKGLQLSDLARALKENVHEAAILIYLIKPSPKEIRTLELLPTLMEVICTSYSYKCSLKSVLLTPAAASLMIIEVLVTAFDNDTNKTTLAAINSPSVLSGLLDVARIHNLEVYVSLATVLIACMQFDGRCRKYISQAIPVAPFIQLLQSDEKRAICIALGFFHEILQIPRSSAISLLHRICKEGSIDIMQILMHQLQELQPDYQLLAASLLLELDTLENSSGKTVFGEAAMGVLLTSLASEENSSTQILSAFILSNIGGTYSWTGDPYTIGWLVKKAGLTSLHHRNMIRNFDWMDLSLQDVEVDSWCNKIARRMIEIGKPVFDALEKGLKSKTKRVSRDSLTAIAWLGCEIAKSSTSLRYSACEILLAEIQKFLHPGFELEERFLACLSIYNYASGKGMKKLIHFSEGVWESLRRFSNVTWMAEELHKVADYCLPNRTRISCVHTQTLEASKKHSGAVTALIYYKGLLFSGHSDGSIKVWDIKHQSASLLWDIKEHKKAVTCFSLFEPGDSLLSGSADKTIRVWQMVQRKLDCIEVIGTKEPIRKLDTYGKMIFMITQSHRLKGIDSSRKAKNICKSKNVKSMRVIQGRIYAGCMDSSIQELPMTGNNEREIKAPAKSWRLQTKPINSIVVYKDWLYSASSLVHGSNVKEWRRQCESQMTILLGKGTNILAMEVVEDFLYLNCSSSTSTLQIWLRETQQKVGRISAGSKITSLLTANDTVLCGTETGLIKGWIPL</sequence>
<dbReference type="PROSITE" id="PS00678">
    <property type="entry name" value="WD_REPEATS_1"/>
    <property type="match status" value="1"/>
</dbReference>
<name>A0AAV5L2U9_9ROSI</name>
<accession>A0AAV5L2U9</accession>
<feature type="repeat" description="WD" evidence="3">
    <location>
        <begin position="1087"/>
        <end position="1126"/>
    </location>
</feature>
<dbReference type="InterPro" id="IPR001680">
    <property type="entry name" value="WD40_rpt"/>
</dbReference>
<dbReference type="InterPro" id="IPR055566">
    <property type="entry name" value="ARM_LIN"/>
</dbReference>
<keyword evidence="2" id="KW-0677">Repeat</keyword>
<dbReference type="PROSITE" id="PS50294">
    <property type="entry name" value="WD_REPEATS_REGION"/>
    <property type="match status" value="2"/>
</dbReference>
<keyword evidence="8" id="KW-1185">Reference proteome</keyword>
<dbReference type="InterPro" id="IPR019775">
    <property type="entry name" value="WD40_repeat_CS"/>
</dbReference>
<dbReference type="Pfam" id="PF23568">
    <property type="entry name" value="ARM_LIN"/>
    <property type="match status" value="1"/>
</dbReference>
<evidence type="ECO:0000259" key="5">
    <source>
        <dbReference type="Pfam" id="PF23628"/>
    </source>
</evidence>
<dbReference type="SUPFAM" id="SSF48371">
    <property type="entry name" value="ARM repeat"/>
    <property type="match status" value="1"/>
</dbReference>
<comment type="caution">
    <text evidence="7">The sequence shown here is derived from an EMBL/GenBank/DDBJ whole genome shotgun (WGS) entry which is preliminary data.</text>
</comment>
<dbReference type="PANTHER" id="PTHR35549:SF2">
    <property type="entry name" value="TRANSDUCIN_WD40 REPEAT-LIKE SUPERFAMILY PROTEIN"/>
    <property type="match status" value="1"/>
</dbReference>
<dbReference type="InterPro" id="IPR056512">
    <property type="entry name" value="LIN_N"/>
</dbReference>
<dbReference type="Proteomes" id="UP001054252">
    <property type="component" value="Unassembled WGS sequence"/>
</dbReference>
<gene>
    <name evidence="7" type="ORF">SLEP1_g40169</name>
</gene>
<dbReference type="Pfam" id="PF23628">
    <property type="entry name" value="ARM_LIN_C"/>
    <property type="match status" value="1"/>
</dbReference>
<reference evidence="7 8" key="1">
    <citation type="journal article" date="2021" name="Commun. Biol.">
        <title>The genome of Shorea leprosula (Dipterocarpaceae) highlights the ecological relevance of drought in aseasonal tropical rainforests.</title>
        <authorList>
            <person name="Ng K.K.S."/>
            <person name="Kobayashi M.J."/>
            <person name="Fawcett J.A."/>
            <person name="Hatakeyama M."/>
            <person name="Paape T."/>
            <person name="Ng C.H."/>
            <person name="Ang C.C."/>
            <person name="Tnah L.H."/>
            <person name="Lee C.T."/>
            <person name="Nishiyama T."/>
            <person name="Sese J."/>
            <person name="O'Brien M.J."/>
            <person name="Copetti D."/>
            <person name="Mohd Noor M.I."/>
            <person name="Ong R.C."/>
            <person name="Putra M."/>
            <person name="Sireger I.Z."/>
            <person name="Indrioko S."/>
            <person name="Kosugi Y."/>
            <person name="Izuno A."/>
            <person name="Isagi Y."/>
            <person name="Lee S.L."/>
            <person name="Shimizu K.K."/>
        </authorList>
    </citation>
    <scope>NUCLEOTIDE SEQUENCE [LARGE SCALE GENOMIC DNA]</scope>
    <source>
        <strain evidence="7">214</strain>
    </source>
</reference>
<organism evidence="7 8">
    <name type="scientific">Rubroshorea leprosula</name>
    <dbReference type="NCBI Taxonomy" id="152421"/>
    <lineage>
        <taxon>Eukaryota</taxon>
        <taxon>Viridiplantae</taxon>
        <taxon>Streptophyta</taxon>
        <taxon>Embryophyta</taxon>
        <taxon>Tracheophyta</taxon>
        <taxon>Spermatophyta</taxon>
        <taxon>Magnoliopsida</taxon>
        <taxon>eudicotyledons</taxon>
        <taxon>Gunneridae</taxon>
        <taxon>Pentapetalae</taxon>
        <taxon>rosids</taxon>
        <taxon>malvids</taxon>
        <taxon>Malvales</taxon>
        <taxon>Dipterocarpaceae</taxon>
        <taxon>Rubroshorea</taxon>
    </lineage>
</organism>
<proteinExistence type="predicted"/>
<dbReference type="Gene3D" id="2.130.10.10">
    <property type="entry name" value="YVTN repeat-like/Quinoprotein amine dehydrogenase"/>
    <property type="match status" value="1"/>
</dbReference>
<dbReference type="InterPro" id="IPR016024">
    <property type="entry name" value="ARM-type_fold"/>
</dbReference>
<evidence type="ECO:0000259" key="4">
    <source>
        <dbReference type="Pfam" id="PF23568"/>
    </source>
</evidence>
<feature type="repeat" description="WD" evidence="3">
    <location>
        <begin position="1129"/>
        <end position="1162"/>
    </location>
</feature>
<dbReference type="InterPro" id="IPR015943">
    <property type="entry name" value="WD40/YVTN_repeat-like_dom_sf"/>
</dbReference>
<evidence type="ECO:0000256" key="3">
    <source>
        <dbReference type="PROSITE-ProRule" id="PRU00221"/>
    </source>
</evidence>
<evidence type="ECO:0000313" key="7">
    <source>
        <dbReference type="EMBL" id="GKV31484.1"/>
    </source>
</evidence>
<dbReference type="InterPro" id="IPR036322">
    <property type="entry name" value="WD40_repeat_dom_sf"/>
</dbReference>
<evidence type="ECO:0000256" key="1">
    <source>
        <dbReference type="ARBA" id="ARBA00022574"/>
    </source>
</evidence>
<dbReference type="InterPro" id="IPR056514">
    <property type="entry name" value="ARM_LIN_2nd"/>
</dbReference>
<dbReference type="Gene3D" id="1.25.10.10">
    <property type="entry name" value="Leucine-rich Repeat Variant"/>
    <property type="match status" value="1"/>
</dbReference>
<dbReference type="EMBL" id="BPVZ01000091">
    <property type="protein sequence ID" value="GKV31484.1"/>
    <property type="molecule type" value="Genomic_DNA"/>
</dbReference>
<evidence type="ECO:0000259" key="6">
    <source>
        <dbReference type="Pfam" id="PF23654"/>
    </source>
</evidence>
<protein>
    <recommendedName>
        <fullName evidence="9">E3 ubiquitin-protein ligase LIN-1</fullName>
    </recommendedName>
</protein>
<dbReference type="SMART" id="SM00320">
    <property type="entry name" value="WD40"/>
    <property type="match status" value="2"/>
</dbReference>
<dbReference type="Pfam" id="PF23654">
    <property type="entry name" value="ARM_LIN_2nd"/>
    <property type="match status" value="1"/>
</dbReference>
<dbReference type="Pfam" id="PF00400">
    <property type="entry name" value="WD40"/>
    <property type="match status" value="2"/>
</dbReference>
<evidence type="ECO:0000313" key="8">
    <source>
        <dbReference type="Proteomes" id="UP001054252"/>
    </source>
</evidence>
<evidence type="ECO:0000256" key="2">
    <source>
        <dbReference type="ARBA" id="ARBA00022737"/>
    </source>
</evidence>
<feature type="domain" description="Putative E3 ubiquitin-protein ligase LIN ARM repeats" evidence="6">
    <location>
        <begin position="547"/>
        <end position="710"/>
    </location>
</feature>
<dbReference type="PANTHER" id="PTHR35549">
    <property type="entry name" value="OS04G0584500 PROTEIN"/>
    <property type="match status" value="1"/>
</dbReference>
<feature type="domain" description="Putative E3 ubiquitin-protein ligase LIN N-terminal" evidence="4">
    <location>
        <begin position="44"/>
        <end position="198"/>
    </location>
</feature>
<feature type="domain" description="Putative E3 ubiquitin-protein ligase LIN ARM-like" evidence="5">
    <location>
        <begin position="712"/>
        <end position="1065"/>
    </location>
</feature>
<dbReference type="InterPro" id="IPR011989">
    <property type="entry name" value="ARM-like"/>
</dbReference>
<evidence type="ECO:0008006" key="9">
    <source>
        <dbReference type="Google" id="ProtNLM"/>
    </source>
</evidence>
<keyword evidence="1 3" id="KW-0853">WD repeat</keyword>